<dbReference type="OrthoDB" id="1661308at2"/>
<dbReference type="AlphaFoldDB" id="A0A517DRF2"/>
<proteinExistence type="predicted"/>
<dbReference type="NCBIfam" id="TIGR02679">
    <property type="entry name" value="TIGR02679 family protein"/>
    <property type="match status" value="1"/>
</dbReference>
<dbReference type="EMBL" id="CP036259">
    <property type="protein sequence ID" value="QDR79941.1"/>
    <property type="molecule type" value="Genomic_DNA"/>
</dbReference>
<evidence type="ECO:0000259" key="1">
    <source>
        <dbReference type="Pfam" id="PF09664"/>
    </source>
</evidence>
<dbReference type="InterPro" id="IPR024465">
    <property type="entry name" value="DUF2399"/>
</dbReference>
<evidence type="ECO:0000313" key="4">
    <source>
        <dbReference type="Proteomes" id="UP000320776"/>
    </source>
</evidence>
<organism evidence="3 4">
    <name type="scientific">Sporomusa termitida</name>
    <dbReference type="NCBI Taxonomy" id="2377"/>
    <lineage>
        <taxon>Bacteria</taxon>
        <taxon>Bacillati</taxon>
        <taxon>Bacillota</taxon>
        <taxon>Negativicutes</taxon>
        <taxon>Selenomonadales</taxon>
        <taxon>Sporomusaceae</taxon>
        <taxon>Sporomusa</taxon>
    </lineage>
</organism>
<dbReference type="Proteomes" id="UP000320776">
    <property type="component" value="Chromosome"/>
</dbReference>
<feature type="domain" description="DUF2399" evidence="1">
    <location>
        <begin position="305"/>
        <end position="455"/>
    </location>
</feature>
<dbReference type="RefSeq" id="WP_144349523.1">
    <property type="nucleotide sequence ID" value="NZ_CP036259.1"/>
</dbReference>
<protein>
    <submittedName>
        <fullName evidence="3">TIGR02679: family protein</fullName>
    </submittedName>
</protein>
<reference evidence="3 4" key="1">
    <citation type="submission" date="2019-02" db="EMBL/GenBank/DDBJ databases">
        <title>Closed genome of Sporomusa termitida DSM 4440.</title>
        <authorList>
            <person name="Poehlein A."/>
            <person name="Daniel R."/>
        </authorList>
    </citation>
    <scope>NUCLEOTIDE SEQUENCE [LARGE SCALE GENOMIC DNA]</scope>
    <source>
        <strain evidence="3 4">DSM 4440</strain>
    </source>
</reference>
<sequence>MDTEAREKAAQAAAFFRSQPGFTRFFELLGQKYRRLGRSGGSIRLLKLTAEERQALSAFFRINFEGKDSIRISFSQFAAGLGQTCFFDIDVIALLQAYHGGQLLTNHEQLAAAETARQQFFTELRAASRESLSLLWLSGVEAKLPGTRRAQAVYEQGRPENIAVFKVVLSALDSLPADYLRLPLFAQQIAGQPHALDNNTGAGRLFLEALRVIKQEQGEATEGETQAGLTAVEQEAELLYSVKLLRDDLLNFVTCAGLVAYDNQTGGWRPVAYWQQAWETGAVLNVPLRETVKYSALVPAQRSDTAEQTAKRVFIVENSGVFSAIVDKAAGQGYPLPPLVCLHGQFKLASWAALDLLAAGGCTLYYSGDFDPEGLLMAERLVKRYPEAQLWHYSVDEYNTSLLRNNTGYGDEAISNSRLKQLDGLTIPQLRAIAGRLRETKRASYQESFIERLAENCILG</sequence>
<dbReference type="KEGG" id="sted:SPTER_12450"/>
<name>A0A517DRF2_9FIRM</name>
<evidence type="ECO:0000259" key="2">
    <source>
        <dbReference type="Pfam" id="PF11796"/>
    </source>
</evidence>
<dbReference type="InterPro" id="IPR024466">
    <property type="entry name" value="CHP02679_N"/>
</dbReference>
<dbReference type="Pfam" id="PF09664">
    <property type="entry name" value="DUF2399"/>
    <property type="match status" value="1"/>
</dbReference>
<feature type="domain" description="Conserved hypothetical protein CHP02679 N terminus" evidence="2">
    <location>
        <begin position="40"/>
        <end position="258"/>
    </location>
</feature>
<keyword evidence="4" id="KW-1185">Reference proteome</keyword>
<evidence type="ECO:0000313" key="3">
    <source>
        <dbReference type="EMBL" id="QDR79941.1"/>
    </source>
</evidence>
<dbReference type="InterPro" id="IPR013495">
    <property type="entry name" value="CHP02679"/>
</dbReference>
<dbReference type="Pfam" id="PF11796">
    <property type="entry name" value="DUF3323"/>
    <property type="match status" value="1"/>
</dbReference>
<accession>A0A517DRF2</accession>
<gene>
    <name evidence="3" type="ORF">SPTER_12450</name>
</gene>